<feature type="non-terminal residue" evidence="3">
    <location>
        <position position="1"/>
    </location>
</feature>
<sequence length="517" mass="58370">MVSDCAVVRHTQFENPVSATEVDQDKDMILLHDKNYPNILHSSSKLLLSSSPSQTPGTQISRYFHSNNSIYNMDLPENKLREYIHDNGKPMWMAHSNHNLSGRLTSKSDVYSFGVVLLELITRRKALENGKISLVENFIKAQAKQKKIREFFDGKIADESNLRILDRVGKLAAKCLQMDMDKRPEMKDVVERLRMLRKDQYQAQEKIALFDWVLRRKPAAQNIIPIEKMGEVRRINRSIRPLRKTELDEILRASAEPLGEGKYGTTFKAMLENGSVLTVKRAKGEVVPESVFKERIEAIGAIEHELIVPLRGYYFSSEEQLLLYDYMENGSLFSNLHGRILGSSINNVKPISWEARSAIALSTARAVAYIHSTNRTASHGSINSSNVLLTESYEARMADVYSFGVLLLELLTGKSPVPSSVYIEGTDLVRMITVLVPKEIQAEEVFDQELLADDSVVKEMLKFFHLAVLCCNKNPDMRPRMSEVASVIEEMRSSSSTGGRQAMGSNAGRRGPIFEPR</sequence>
<dbReference type="Gene3D" id="3.30.200.20">
    <property type="entry name" value="Phosphorylase Kinase, domain 1"/>
    <property type="match status" value="1"/>
</dbReference>
<gene>
    <name evidence="3" type="ORF">EJB05_23997</name>
</gene>
<dbReference type="AlphaFoldDB" id="A0A5J9V8B2"/>
<dbReference type="EMBL" id="RWGY01000011">
    <property type="protein sequence ID" value="TVU32273.1"/>
    <property type="molecule type" value="Genomic_DNA"/>
</dbReference>
<keyword evidence="4" id="KW-1185">Reference proteome</keyword>
<comment type="caution">
    <text evidence="3">The sequence shown here is derived from an EMBL/GenBank/DDBJ whole genome shotgun (WGS) entry which is preliminary data.</text>
</comment>
<dbReference type="InterPro" id="IPR001245">
    <property type="entry name" value="Ser-Thr/Tyr_kinase_cat_dom"/>
</dbReference>
<feature type="domain" description="Protein kinase" evidence="2">
    <location>
        <begin position="1"/>
        <end position="196"/>
    </location>
</feature>
<dbReference type="InterPro" id="IPR011009">
    <property type="entry name" value="Kinase-like_dom_sf"/>
</dbReference>
<dbReference type="Proteomes" id="UP000324897">
    <property type="component" value="Chromosome 1"/>
</dbReference>
<dbReference type="PROSITE" id="PS50011">
    <property type="entry name" value="PROTEIN_KINASE_DOM"/>
    <property type="match status" value="2"/>
</dbReference>
<reference evidence="3 4" key="1">
    <citation type="journal article" date="2019" name="Sci. Rep.">
        <title>A high-quality genome of Eragrostis curvula grass provides insights into Poaceae evolution and supports new strategies to enhance forage quality.</title>
        <authorList>
            <person name="Carballo J."/>
            <person name="Santos B.A.C.M."/>
            <person name="Zappacosta D."/>
            <person name="Garbus I."/>
            <person name="Selva J.P."/>
            <person name="Gallo C.A."/>
            <person name="Diaz A."/>
            <person name="Albertini E."/>
            <person name="Caccamo M."/>
            <person name="Echenique V."/>
        </authorList>
    </citation>
    <scope>NUCLEOTIDE SEQUENCE [LARGE SCALE GENOMIC DNA]</scope>
    <source>
        <strain evidence="4">cv. Victoria</strain>
        <tissue evidence="3">Leaf</tissue>
    </source>
</reference>
<dbReference type="PANTHER" id="PTHR48007">
    <property type="entry name" value="LEUCINE-RICH REPEAT RECEPTOR-LIKE PROTEIN KINASE PXC1"/>
    <property type="match status" value="1"/>
</dbReference>
<evidence type="ECO:0000259" key="2">
    <source>
        <dbReference type="PROSITE" id="PS50011"/>
    </source>
</evidence>
<dbReference type="Gene3D" id="1.10.510.10">
    <property type="entry name" value="Transferase(Phosphotransferase) domain 1"/>
    <property type="match status" value="3"/>
</dbReference>
<dbReference type="InterPro" id="IPR046959">
    <property type="entry name" value="PRK1-6/SRF4-like"/>
</dbReference>
<dbReference type="PANTHER" id="PTHR48007:SF4">
    <property type="entry name" value="LEUCINE-RICH REPEAT RECEPTOR-LIKE PROTEIN KINASE PXC1"/>
    <property type="match status" value="1"/>
</dbReference>
<dbReference type="GO" id="GO:0005524">
    <property type="term" value="F:ATP binding"/>
    <property type="evidence" value="ECO:0007669"/>
    <property type="project" value="InterPro"/>
</dbReference>
<evidence type="ECO:0000313" key="3">
    <source>
        <dbReference type="EMBL" id="TVU32273.1"/>
    </source>
</evidence>
<evidence type="ECO:0000256" key="1">
    <source>
        <dbReference type="SAM" id="MobiDB-lite"/>
    </source>
</evidence>
<organism evidence="3 4">
    <name type="scientific">Eragrostis curvula</name>
    <name type="common">weeping love grass</name>
    <dbReference type="NCBI Taxonomy" id="38414"/>
    <lineage>
        <taxon>Eukaryota</taxon>
        <taxon>Viridiplantae</taxon>
        <taxon>Streptophyta</taxon>
        <taxon>Embryophyta</taxon>
        <taxon>Tracheophyta</taxon>
        <taxon>Spermatophyta</taxon>
        <taxon>Magnoliopsida</taxon>
        <taxon>Liliopsida</taxon>
        <taxon>Poales</taxon>
        <taxon>Poaceae</taxon>
        <taxon>PACMAD clade</taxon>
        <taxon>Chloridoideae</taxon>
        <taxon>Eragrostideae</taxon>
        <taxon>Eragrostidinae</taxon>
        <taxon>Eragrostis</taxon>
    </lineage>
</organism>
<dbReference type="GO" id="GO:0004672">
    <property type="term" value="F:protein kinase activity"/>
    <property type="evidence" value="ECO:0007669"/>
    <property type="project" value="InterPro"/>
</dbReference>
<dbReference type="Pfam" id="PF07714">
    <property type="entry name" value="PK_Tyr_Ser-Thr"/>
    <property type="match status" value="2"/>
</dbReference>
<feature type="region of interest" description="Disordered" evidence="1">
    <location>
        <begin position="491"/>
        <end position="517"/>
    </location>
</feature>
<protein>
    <recommendedName>
        <fullName evidence="2">Protein kinase domain-containing protein</fullName>
    </recommendedName>
</protein>
<dbReference type="SUPFAM" id="SSF56112">
    <property type="entry name" value="Protein kinase-like (PK-like)"/>
    <property type="match status" value="2"/>
</dbReference>
<dbReference type="Gramene" id="TVU32273">
    <property type="protein sequence ID" value="TVU32273"/>
    <property type="gene ID" value="EJB05_23997"/>
</dbReference>
<feature type="domain" description="Protein kinase" evidence="2">
    <location>
        <begin position="252"/>
        <end position="517"/>
    </location>
</feature>
<proteinExistence type="predicted"/>
<name>A0A5J9V8B2_9POAL</name>
<dbReference type="OrthoDB" id="4062651at2759"/>
<accession>A0A5J9V8B2</accession>
<dbReference type="InterPro" id="IPR000719">
    <property type="entry name" value="Prot_kinase_dom"/>
</dbReference>
<evidence type="ECO:0000313" key="4">
    <source>
        <dbReference type="Proteomes" id="UP000324897"/>
    </source>
</evidence>